<organism evidence="2 3">
    <name type="scientific">Simplicispira suum</name>
    <dbReference type="NCBI Taxonomy" id="2109915"/>
    <lineage>
        <taxon>Bacteria</taxon>
        <taxon>Pseudomonadati</taxon>
        <taxon>Pseudomonadota</taxon>
        <taxon>Betaproteobacteria</taxon>
        <taxon>Burkholderiales</taxon>
        <taxon>Comamonadaceae</taxon>
        <taxon>Simplicispira</taxon>
    </lineage>
</organism>
<dbReference type="KEGG" id="simp:C6571_05030"/>
<dbReference type="AlphaFoldDB" id="A0A2S0MXW8"/>
<evidence type="ECO:0000313" key="3">
    <source>
        <dbReference type="Proteomes" id="UP000239326"/>
    </source>
</evidence>
<dbReference type="RefSeq" id="WP_106445723.1">
    <property type="nucleotide sequence ID" value="NZ_CP027669.1"/>
</dbReference>
<dbReference type="OrthoDB" id="8811615at2"/>
<dbReference type="EMBL" id="CP027669">
    <property type="protein sequence ID" value="AVO40732.1"/>
    <property type="molecule type" value="Genomic_DNA"/>
</dbReference>
<dbReference type="Pfam" id="PF07963">
    <property type="entry name" value="N_methyl"/>
    <property type="match status" value="1"/>
</dbReference>
<name>A0A2S0MXW8_9BURK</name>
<feature type="transmembrane region" description="Helical" evidence="1">
    <location>
        <begin position="26"/>
        <end position="48"/>
    </location>
</feature>
<dbReference type="InterPro" id="IPR012902">
    <property type="entry name" value="N_methyl_site"/>
</dbReference>
<sequence length="151" mass="15920">MNRLHTAVHRAQASKGRAGSRRKGRLGFALLEALVAMAIASIALATLYRSVGQGSKNVGDVEARVEATLLARSVLAGATYAEDLAQTASGQSGAWHWVVHTAPEQVQIAEEGGRPVTSPISAARVTIDISRAKGGAPVVSWTTWKPWRTAP</sequence>
<keyword evidence="1" id="KW-0812">Transmembrane</keyword>
<dbReference type="Proteomes" id="UP000239326">
    <property type="component" value="Chromosome"/>
</dbReference>
<protein>
    <submittedName>
        <fullName evidence="2">General secretion pathway protein GspI</fullName>
    </submittedName>
</protein>
<evidence type="ECO:0000313" key="2">
    <source>
        <dbReference type="EMBL" id="AVO40732.1"/>
    </source>
</evidence>
<proteinExistence type="predicted"/>
<dbReference type="NCBIfam" id="TIGR02532">
    <property type="entry name" value="IV_pilin_GFxxxE"/>
    <property type="match status" value="1"/>
</dbReference>
<evidence type="ECO:0000256" key="1">
    <source>
        <dbReference type="SAM" id="Phobius"/>
    </source>
</evidence>
<gene>
    <name evidence="2" type="ORF">C6571_05030</name>
</gene>
<accession>A0A2S0MXW8</accession>
<keyword evidence="3" id="KW-1185">Reference proteome</keyword>
<reference evidence="2 3" key="1">
    <citation type="submission" date="2018-03" db="EMBL/GenBank/DDBJ databases">
        <title>Genome sequencing of Simplicispira sp.</title>
        <authorList>
            <person name="Kim S.-J."/>
            <person name="Heo J."/>
            <person name="Kwon S.-W."/>
        </authorList>
    </citation>
    <scope>NUCLEOTIDE SEQUENCE [LARGE SCALE GENOMIC DNA]</scope>
    <source>
        <strain evidence="2 3">SC1-8</strain>
    </source>
</reference>
<keyword evidence="1" id="KW-1133">Transmembrane helix</keyword>
<keyword evidence="1" id="KW-0472">Membrane</keyword>